<protein>
    <recommendedName>
        <fullName evidence="2">CCHC-type domain-containing protein</fullName>
    </recommendedName>
</protein>
<accession>A0AAD9RHN6</accession>
<comment type="caution">
    <text evidence="3">The sequence shown here is derived from an EMBL/GenBank/DDBJ whole genome shotgun (WGS) entry which is preliminary data.</text>
</comment>
<evidence type="ECO:0000313" key="4">
    <source>
        <dbReference type="Proteomes" id="UP001258017"/>
    </source>
</evidence>
<dbReference type="Pfam" id="PF00098">
    <property type="entry name" value="zf-CCHC"/>
    <property type="match status" value="1"/>
</dbReference>
<proteinExistence type="predicted"/>
<evidence type="ECO:0000313" key="3">
    <source>
        <dbReference type="EMBL" id="KAK2579957.1"/>
    </source>
</evidence>
<feature type="domain" description="CCHC-type" evidence="2">
    <location>
        <begin position="41"/>
        <end position="54"/>
    </location>
</feature>
<dbReference type="InterPro" id="IPR001878">
    <property type="entry name" value="Znf_CCHC"/>
</dbReference>
<keyword evidence="4" id="KW-1185">Reference proteome</keyword>
<evidence type="ECO:0000259" key="2">
    <source>
        <dbReference type="PROSITE" id="PS50158"/>
    </source>
</evidence>
<sequence>MSFRRQVYVHPEDVNKLPESLKVTFEDTTFWIYISTDIVTCFNCKQTGHLAKDCSINVTITETAANTTEPIQKLTQTQGANTALQPLQNKADNATINNNTGDIDCDIGKLTSNQKRPLSSASSSAYTPSITRNNKIDWCLTSDDSSYEMNSKETKTKLYKKKKPKIESCDSNNTEQESTDNLLLLVKDHLNEHSDEQYLTYLQLRSFLEKSKGCADITEVNREFAEDTNKIISTLRYTYSLLTERSTKNRFTRLILKLSTTLKSPENCIDADMTDSSNYTGTNGNE</sequence>
<keyword evidence="1" id="KW-0862">Zinc</keyword>
<keyword evidence="1" id="KW-0863">Zinc-finger</keyword>
<organism evidence="3 4">
    <name type="scientific">Odynerus spinipes</name>
    <dbReference type="NCBI Taxonomy" id="1348599"/>
    <lineage>
        <taxon>Eukaryota</taxon>
        <taxon>Metazoa</taxon>
        <taxon>Ecdysozoa</taxon>
        <taxon>Arthropoda</taxon>
        <taxon>Hexapoda</taxon>
        <taxon>Insecta</taxon>
        <taxon>Pterygota</taxon>
        <taxon>Neoptera</taxon>
        <taxon>Endopterygota</taxon>
        <taxon>Hymenoptera</taxon>
        <taxon>Apocrita</taxon>
        <taxon>Aculeata</taxon>
        <taxon>Vespoidea</taxon>
        <taxon>Vespidae</taxon>
        <taxon>Eumeninae</taxon>
        <taxon>Odynerus</taxon>
    </lineage>
</organism>
<dbReference type="SUPFAM" id="SSF57756">
    <property type="entry name" value="Retrovirus zinc finger-like domains"/>
    <property type="match status" value="1"/>
</dbReference>
<dbReference type="AlphaFoldDB" id="A0AAD9RHN6"/>
<dbReference type="Gene3D" id="4.10.60.10">
    <property type="entry name" value="Zinc finger, CCHC-type"/>
    <property type="match status" value="1"/>
</dbReference>
<dbReference type="SMART" id="SM00343">
    <property type="entry name" value="ZnF_C2HC"/>
    <property type="match status" value="1"/>
</dbReference>
<gene>
    <name evidence="3" type="ORF">KPH14_007637</name>
</gene>
<dbReference type="Proteomes" id="UP001258017">
    <property type="component" value="Unassembled WGS sequence"/>
</dbReference>
<evidence type="ECO:0000256" key="1">
    <source>
        <dbReference type="PROSITE-ProRule" id="PRU00047"/>
    </source>
</evidence>
<reference evidence="3" key="2">
    <citation type="journal article" date="2023" name="Commun. Biol.">
        <title>Intrasexual cuticular hydrocarbon dimorphism in a wasp sheds light on hydrocarbon biosynthesis genes in Hymenoptera.</title>
        <authorList>
            <person name="Moris V.C."/>
            <person name="Podsiadlowski L."/>
            <person name="Martin S."/>
            <person name="Oeyen J.P."/>
            <person name="Donath A."/>
            <person name="Petersen M."/>
            <person name="Wilbrandt J."/>
            <person name="Misof B."/>
            <person name="Liedtke D."/>
            <person name="Thamm M."/>
            <person name="Scheiner R."/>
            <person name="Schmitt T."/>
            <person name="Niehuis O."/>
        </authorList>
    </citation>
    <scope>NUCLEOTIDE SEQUENCE</scope>
    <source>
        <strain evidence="3">GBR_01_08_01A</strain>
    </source>
</reference>
<dbReference type="EMBL" id="JAIFRP010000073">
    <property type="protein sequence ID" value="KAK2579957.1"/>
    <property type="molecule type" value="Genomic_DNA"/>
</dbReference>
<dbReference type="GO" id="GO:0003676">
    <property type="term" value="F:nucleic acid binding"/>
    <property type="evidence" value="ECO:0007669"/>
    <property type="project" value="InterPro"/>
</dbReference>
<dbReference type="GO" id="GO:0008270">
    <property type="term" value="F:zinc ion binding"/>
    <property type="evidence" value="ECO:0007669"/>
    <property type="project" value="UniProtKB-KW"/>
</dbReference>
<keyword evidence="1" id="KW-0479">Metal-binding</keyword>
<name>A0AAD9RHN6_9HYME</name>
<dbReference type="InterPro" id="IPR036875">
    <property type="entry name" value="Znf_CCHC_sf"/>
</dbReference>
<dbReference type="PROSITE" id="PS50158">
    <property type="entry name" value="ZF_CCHC"/>
    <property type="match status" value="1"/>
</dbReference>
<reference evidence="3" key="1">
    <citation type="submission" date="2021-08" db="EMBL/GenBank/DDBJ databases">
        <authorList>
            <person name="Misof B."/>
            <person name="Oliver O."/>
            <person name="Podsiadlowski L."/>
            <person name="Donath A."/>
            <person name="Peters R."/>
            <person name="Mayer C."/>
            <person name="Rust J."/>
            <person name="Gunkel S."/>
            <person name="Lesny P."/>
            <person name="Martin S."/>
            <person name="Oeyen J.P."/>
            <person name="Petersen M."/>
            <person name="Panagiotis P."/>
            <person name="Wilbrandt J."/>
            <person name="Tanja T."/>
        </authorList>
    </citation>
    <scope>NUCLEOTIDE SEQUENCE</scope>
    <source>
        <strain evidence="3">GBR_01_08_01A</strain>
        <tissue evidence="3">Thorax + abdomen</tissue>
    </source>
</reference>